<dbReference type="KEGG" id="pis:Pisl_0487"/>
<keyword evidence="2" id="KW-1185">Reference proteome</keyword>
<dbReference type="eggNOG" id="arCOG07065">
    <property type="taxonomic scope" value="Archaea"/>
</dbReference>
<dbReference type="GeneID" id="89862124"/>
<dbReference type="STRING" id="384616.Pisl_0487"/>
<gene>
    <name evidence="1" type="ordered locus">Pisl_0487</name>
</gene>
<evidence type="ECO:0000313" key="1">
    <source>
        <dbReference type="EMBL" id="ABL87665.1"/>
    </source>
</evidence>
<dbReference type="RefSeq" id="WP_011762242.1">
    <property type="nucleotide sequence ID" value="NC_008701.1"/>
</dbReference>
<accession>A1RRT3</accession>
<dbReference type="AlphaFoldDB" id="A1RRT3"/>
<organism evidence="1 2">
    <name type="scientific">Pyrobaculum islandicum (strain DSM 4184 / JCM 9189 / GEO3)</name>
    <dbReference type="NCBI Taxonomy" id="384616"/>
    <lineage>
        <taxon>Archaea</taxon>
        <taxon>Thermoproteota</taxon>
        <taxon>Thermoprotei</taxon>
        <taxon>Thermoproteales</taxon>
        <taxon>Thermoproteaceae</taxon>
        <taxon>Pyrobaculum</taxon>
    </lineage>
</organism>
<dbReference type="EMBL" id="CP000504">
    <property type="protein sequence ID" value="ABL87665.1"/>
    <property type="molecule type" value="Genomic_DNA"/>
</dbReference>
<sequence length="127" mass="14354">MEVVVVFRGQPPDEWKGVPGVRALSMGELGDIERRLVLVVGDREFAERLGVGYLTEEETEELLAYIKARLSETSSRVSEGRCAHFSPTVRLITYIPLCRGKKVMTSWGAWRCEEAVIPLNKFNIEIN</sequence>
<dbReference type="HOGENOM" id="CLU_1965650_0_0_2"/>
<name>A1RRT3_PYRIL</name>
<proteinExistence type="predicted"/>
<dbReference type="Proteomes" id="UP000002595">
    <property type="component" value="Chromosome"/>
</dbReference>
<reference evidence="1" key="1">
    <citation type="submission" date="2006-12" db="EMBL/GenBank/DDBJ databases">
        <title>Complete sequence of Pyrobaculum islandicum DSM 4184.</title>
        <authorList>
            <person name="Copeland A."/>
            <person name="Lucas S."/>
            <person name="Lapidus A."/>
            <person name="Barry K."/>
            <person name="Detter J.C."/>
            <person name="Glavina del Rio T."/>
            <person name="Dalin E."/>
            <person name="Tice H."/>
            <person name="Pitluck S."/>
            <person name="Meincke L."/>
            <person name="Brettin T."/>
            <person name="Bruce D."/>
            <person name="Han C."/>
            <person name="Tapia R."/>
            <person name="Gilna P."/>
            <person name="Schmutz J."/>
            <person name="Larimer F."/>
            <person name="Land M."/>
            <person name="Hauser L."/>
            <person name="Kyrpides N."/>
            <person name="Mikhailova N."/>
            <person name="Cozen A.E."/>
            <person name="Fitz-Gibbon S.T."/>
            <person name="House C.H."/>
            <person name="Saltikov C."/>
            <person name="Lowe T."/>
            <person name="Richardson P."/>
        </authorList>
    </citation>
    <scope>NUCLEOTIDE SEQUENCE [LARGE SCALE GENOMIC DNA]</scope>
    <source>
        <strain evidence="1">DSM 4184</strain>
    </source>
</reference>
<protein>
    <submittedName>
        <fullName evidence="1">Uncharacterized protein</fullName>
    </submittedName>
</protein>
<evidence type="ECO:0000313" key="2">
    <source>
        <dbReference type="Proteomes" id="UP000002595"/>
    </source>
</evidence>